<accession>A0AAW2GNM5</accession>
<reference evidence="1 2" key="1">
    <citation type="submission" date="2023-03" db="EMBL/GenBank/DDBJ databases">
        <title>High recombination rates correlate with genetic variation in Cardiocondyla obscurior ants.</title>
        <authorList>
            <person name="Errbii M."/>
        </authorList>
    </citation>
    <scope>NUCLEOTIDE SEQUENCE [LARGE SCALE GENOMIC DNA]</scope>
    <source>
        <strain evidence="1">Alpha-2009</strain>
        <tissue evidence="1">Whole body</tissue>
    </source>
</reference>
<proteinExistence type="predicted"/>
<evidence type="ECO:0000313" key="1">
    <source>
        <dbReference type="EMBL" id="KAL0128307.1"/>
    </source>
</evidence>
<name>A0AAW2GNM5_9HYME</name>
<protein>
    <submittedName>
        <fullName evidence="1">Uncharacterized protein</fullName>
    </submittedName>
</protein>
<gene>
    <name evidence="1" type="ORF">PUN28_003524</name>
</gene>
<comment type="caution">
    <text evidence="1">The sequence shown here is derived from an EMBL/GenBank/DDBJ whole genome shotgun (WGS) entry which is preliminary data.</text>
</comment>
<organism evidence="1 2">
    <name type="scientific">Cardiocondyla obscurior</name>
    <dbReference type="NCBI Taxonomy" id="286306"/>
    <lineage>
        <taxon>Eukaryota</taxon>
        <taxon>Metazoa</taxon>
        <taxon>Ecdysozoa</taxon>
        <taxon>Arthropoda</taxon>
        <taxon>Hexapoda</taxon>
        <taxon>Insecta</taxon>
        <taxon>Pterygota</taxon>
        <taxon>Neoptera</taxon>
        <taxon>Endopterygota</taxon>
        <taxon>Hymenoptera</taxon>
        <taxon>Apocrita</taxon>
        <taxon>Aculeata</taxon>
        <taxon>Formicoidea</taxon>
        <taxon>Formicidae</taxon>
        <taxon>Myrmicinae</taxon>
        <taxon>Cardiocondyla</taxon>
    </lineage>
</organism>
<keyword evidence="2" id="KW-1185">Reference proteome</keyword>
<dbReference type="AlphaFoldDB" id="A0AAW2GNM5"/>
<sequence>MCLIVARRDVSCSLKSAQQRRTRYRTYIRQFSQRFIFSSELNNIVFSMMRKREREIDRESTEKARCEGAGIKCQGERRGTHAFKTTTKTTRGRKRDSRLVDGCERANVRTKCRR</sequence>
<dbReference type="EMBL" id="JADYXP020000003">
    <property type="protein sequence ID" value="KAL0128307.1"/>
    <property type="molecule type" value="Genomic_DNA"/>
</dbReference>
<evidence type="ECO:0000313" key="2">
    <source>
        <dbReference type="Proteomes" id="UP001430953"/>
    </source>
</evidence>
<dbReference type="Proteomes" id="UP001430953">
    <property type="component" value="Unassembled WGS sequence"/>
</dbReference>